<dbReference type="Gene3D" id="3.40.50.410">
    <property type="entry name" value="von Willebrand factor, type A domain"/>
    <property type="match status" value="1"/>
</dbReference>
<protein>
    <recommendedName>
        <fullName evidence="3">VWFA domain-containing protein</fullName>
    </recommendedName>
</protein>
<feature type="region of interest" description="Disordered" evidence="2">
    <location>
        <begin position="752"/>
        <end position="774"/>
    </location>
</feature>
<dbReference type="InterPro" id="IPR002035">
    <property type="entry name" value="VWF_A"/>
</dbReference>
<proteinExistence type="predicted"/>
<feature type="compositionally biased region" description="Basic and acidic residues" evidence="2">
    <location>
        <begin position="752"/>
        <end position="768"/>
    </location>
</feature>
<dbReference type="PANTHER" id="PTHR14343:SF5">
    <property type="entry name" value="DUF4537 DOMAIN-CONTAINING PROTEIN"/>
    <property type="match status" value="1"/>
</dbReference>
<comment type="caution">
    <text evidence="4">The sequence shown here is derived from an EMBL/GenBank/DDBJ whole genome shotgun (WGS) entry which is preliminary data.</text>
</comment>
<evidence type="ECO:0000259" key="3">
    <source>
        <dbReference type="PROSITE" id="PS50234"/>
    </source>
</evidence>
<sequence>MSDQMEKVSAKVNGTTPVFAEHKQPSAPSLELLEEAKEKQTEGPMMNMHTMFESIPEQNVMFCIDTSGSMYNSLEAVKQHLVETLMQRAEKEETMFNILEFSNEVTLWCDQMVKCTPQTVAIARDWIEKLEVKTGTNTLDALMTAFRDPLCNSVCLVTDGHPDQHPTDILDSVDYVAQNRPVHCIYIYTGDPETSASEFLQDLAMETYGSFHVVAVTLHGCIEKITPIYRAELTAERIIRTTDGSIYPSNHKVCSVTTSLSGPLPEVVYDPYMCLPPPLYPYYFYPYPLRYYYQSTYPEIGWSRYRASHAGLQVPVLEPDSSIPGPGAMLIGQKVLARRSTDGYFYLGTVKSQILANKFLIEFGPCKHGKYKTTTYQETFVYDVVAHTDALRHSICVGDQVLAPWEPEGERYGPGVVIRGQEKRFAQVGIDEDVVVSFHNGKSVTVPQDTACWIPKELHERITFELNLPKQVRCEFAEQDKPYPEENLPGYPTSGPRALPIDYQVHKSGWLAKHEAMPQRRIYSPFYIPHYPVCCQPTSEMNAVNSSDGNGVIPGTELTKAELNEKVMSQLMRHKMVIEDQKEKKDVENAKLLERREKQEENMLTKSVERSVSFKEQDSDMEAEVGDLDTRDSGHGSLHDVEFSDYEVEERYRDTRDMAVGTDSSLLYRPRSQSSRRRPPWRYWKNEPAPQLLEPMHEGPYRMGPFEEAITMVPYENQAILKGEHGVEWPTSMSGFTDYLAKSKQGEYGVRESLHMPKPPDYKPERQSPGKGVSEALHGRLSEADRLVLSRMDFRRKRALQRENEMQERRVNEDRMAQLMLDQHHERIQVQLEKDKQRHLDEMNRIQQLRAAKKEVNAQLRARIEQTQERERALDEQRITALKARRQRREDIHLQREREIEQIKAQRQAAKQERVQTRWDTVNKALDEQETKEAARFQRAQSAKCYRMDRFKKMEDVNQKHKQYLTEVNDKRSAIFRSNIFP</sequence>
<dbReference type="PANTHER" id="PTHR14343">
    <property type="entry name" value="VWFA DOMAIN-CONTAINING PROTEIN"/>
    <property type="match status" value="1"/>
</dbReference>
<gene>
    <name evidence="4" type="ORF">LSH36_93g02008</name>
</gene>
<name>A0AAD9K077_9ANNE</name>
<evidence type="ECO:0000256" key="2">
    <source>
        <dbReference type="SAM" id="MobiDB-lite"/>
    </source>
</evidence>
<evidence type="ECO:0000313" key="5">
    <source>
        <dbReference type="Proteomes" id="UP001208570"/>
    </source>
</evidence>
<reference evidence="4" key="1">
    <citation type="journal article" date="2023" name="Mol. Biol. Evol.">
        <title>Third-Generation Sequencing Reveals the Adaptive Role of the Epigenome in Three Deep-Sea Polychaetes.</title>
        <authorList>
            <person name="Perez M."/>
            <person name="Aroh O."/>
            <person name="Sun Y."/>
            <person name="Lan Y."/>
            <person name="Juniper S.K."/>
            <person name="Young C.R."/>
            <person name="Angers B."/>
            <person name="Qian P.Y."/>
        </authorList>
    </citation>
    <scope>NUCLEOTIDE SEQUENCE</scope>
    <source>
        <strain evidence="4">P08H-3</strain>
    </source>
</reference>
<evidence type="ECO:0000313" key="4">
    <source>
        <dbReference type="EMBL" id="KAK2162693.1"/>
    </source>
</evidence>
<dbReference type="Pfam" id="PF15057">
    <property type="entry name" value="DUF4537"/>
    <property type="match status" value="1"/>
</dbReference>
<evidence type="ECO:0000256" key="1">
    <source>
        <dbReference type="SAM" id="Coils"/>
    </source>
</evidence>
<dbReference type="Proteomes" id="UP001208570">
    <property type="component" value="Unassembled WGS sequence"/>
</dbReference>
<feature type="coiled-coil region" evidence="1">
    <location>
        <begin position="797"/>
        <end position="913"/>
    </location>
</feature>
<dbReference type="EMBL" id="JAODUP010000093">
    <property type="protein sequence ID" value="KAK2162693.1"/>
    <property type="molecule type" value="Genomic_DNA"/>
</dbReference>
<dbReference type="InterPro" id="IPR032770">
    <property type="entry name" value="DUF4537"/>
</dbReference>
<dbReference type="InterPro" id="IPR036465">
    <property type="entry name" value="vWFA_dom_sf"/>
</dbReference>
<organism evidence="4 5">
    <name type="scientific">Paralvinella palmiformis</name>
    <dbReference type="NCBI Taxonomy" id="53620"/>
    <lineage>
        <taxon>Eukaryota</taxon>
        <taxon>Metazoa</taxon>
        <taxon>Spiralia</taxon>
        <taxon>Lophotrochozoa</taxon>
        <taxon>Annelida</taxon>
        <taxon>Polychaeta</taxon>
        <taxon>Sedentaria</taxon>
        <taxon>Canalipalpata</taxon>
        <taxon>Terebellida</taxon>
        <taxon>Terebelliformia</taxon>
        <taxon>Alvinellidae</taxon>
        <taxon>Paralvinella</taxon>
    </lineage>
</organism>
<dbReference type="SUPFAM" id="SSF53300">
    <property type="entry name" value="vWA-like"/>
    <property type="match status" value="1"/>
</dbReference>
<keyword evidence="5" id="KW-1185">Reference proteome</keyword>
<feature type="region of interest" description="Disordered" evidence="2">
    <location>
        <begin position="595"/>
        <end position="620"/>
    </location>
</feature>
<accession>A0AAD9K077</accession>
<dbReference type="AlphaFoldDB" id="A0AAD9K077"/>
<dbReference type="SMART" id="SM00327">
    <property type="entry name" value="VWA"/>
    <property type="match status" value="1"/>
</dbReference>
<dbReference type="Gene3D" id="2.30.30.140">
    <property type="match status" value="1"/>
</dbReference>
<feature type="domain" description="VWFA" evidence="3">
    <location>
        <begin position="59"/>
        <end position="233"/>
    </location>
</feature>
<feature type="compositionally biased region" description="Basic and acidic residues" evidence="2">
    <location>
        <begin position="595"/>
        <end position="618"/>
    </location>
</feature>
<feature type="region of interest" description="Disordered" evidence="2">
    <location>
        <begin position="1"/>
        <end position="26"/>
    </location>
</feature>
<keyword evidence="1" id="KW-0175">Coiled coil</keyword>
<dbReference type="PROSITE" id="PS50234">
    <property type="entry name" value="VWFA"/>
    <property type="match status" value="1"/>
</dbReference>
<dbReference type="Pfam" id="PF13768">
    <property type="entry name" value="VWA_3"/>
    <property type="match status" value="1"/>
</dbReference>